<keyword evidence="4 7" id="KW-1133">Transmembrane helix</keyword>
<protein>
    <recommendedName>
        <fullName evidence="10">MATE efflux family protein</fullName>
    </recommendedName>
</protein>
<accession>A0A8H2W777</accession>
<evidence type="ECO:0008006" key="10">
    <source>
        <dbReference type="Google" id="ProtNLM"/>
    </source>
</evidence>
<dbReference type="CDD" id="cd13132">
    <property type="entry name" value="MATE_eukaryotic"/>
    <property type="match status" value="1"/>
</dbReference>
<feature type="transmembrane region" description="Helical" evidence="7">
    <location>
        <begin position="426"/>
        <end position="446"/>
    </location>
</feature>
<dbReference type="EMBL" id="CAJMWT010000092">
    <property type="protein sequence ID" value="CAE6337856.1"/>
    <property type="molecule type" value="Genomic_DNA"/>
</dbReference>
<feature type="transmembrane region" description="Helical" evidence="7">
    <location>
        <begin position="207"/>
        <end position="224"/>
    </location>
</feature>
<evidence type="ECO:0000256" key="6">
    <source>
        <dbReference type="SAM" id="MobiDB-lite"/>
    </source>
</evidence>
<evidence type="ECO:0000256" key="7">
    <source>
        <dbReference type="SAM" id="Phobius"/>
    </source>
</evidence>
<keyword evidence="5 7" id="KW-0472">Membrane</keyword>
<keyword evidence="3 7" id="KW-0812">Transmembrane</keyword>
<dbReference type="AlphaFoldDB" id="A0A8H2W777"/>
<sequence length="538" mass="58070">MSGCRSRLLLNIATTFISCYRHINLMTRSRSSSSSGSSFRHAREGMGSATPSTISRTLVSESTPLLPLKDPVYERYTVSEIKDEIWGTLSHAAPIFGSQILEYSLILASVISIGHISTDALAASALGSMTAGVTGLSIITGFACALDSLLLHAWTGGNPQHVGLWTQRMIVLLSMISMPIVLLWLNAESILLKLKQEPKVAHMAGLYLQYFVLSLPGQCVSVVARRFYQAQGRSHIPTIIIAFVATVNALLSWLLVWGPEPFRLGFIGAPIASSISFDLMALVYIVHAYFINPPEAWHPINHLCLQDLGKLFRLGLSSTGQIASEWWCWEIVALAASQLGPIPLAAQSVLLTSANVTFMAPFSVSLATSIRVGNALGSGQARKAKLAAETAIGMSVFIAMLISATYMSFRKNWGYMFNNDPQVVSLVAYVLPFLALSQLCDCGTTIMDGVLRARGKLAFGAIVNILSYYVFGIPVGISLAFWAKFGLAGLWMGLSAAMFCSAVVSIAAVWVTDWDREVVKTRARLGESNDNSGATTAV</sequence>
<dbReference type="GO" id="GO:0042910">
    <property type="term" value="F:xenobiotic transmembrane transporter activity"/>
    <property type="evidence" value="ECO:0007669"/>
    <property type="project" value="InterPro"/>
</dbReference>
<dbReference type="InterPro" id="IPR045069">
    <property type="entry name" value="MATE_euk"/>
</dbReference>
<feature type="transmembrane region" description="Helical" evidence="7">
    <location>
        <begin position="169"/>
        <end position="187"/>
    </location>
</feature>
<feature type="region of interest" description="Disordered" evidence="6">
    <location>
        <begin position="29"/>
        <end position="53"/>
    </location>
</feature>
<feature type="transmembrane region" description="Helical" evidence="7">
    <location>
        <begin position="236"/>
        <end position="256"/>
    </location>
</feature>
<feature type="transmembrane region" description="Helical" evidence="7">
    <location>
        <begin position="458"/>
        <end position="483"/>
    </location>
</feature>
<evidence type="ECO:0000256" key="4">
    <source>
        <dbReference type="ARBA" id="ARBA00022989"/>
    </source>
</evidence>
<evidence type="ECO:0000256" key="1">
    <source>
        <dbReference type="ARBA" id="ARBA00004141"/>
    </source>
</evidence>
<feature type="transmembrane region" description="Helical" evidence="7">
    <location>
        <begin position="386"/>
        <end position="406"/>
    </location>
</feature>
<comment type="caution">
    <text evidence="8">The sequence shown here is derived from an EMBL/GenBank/DDBJ whole genome shotgun (WGS) entry which is preliminary data.</text>
</comment>
<dbReference type="PROSITE" id="PS51257">
    <property type="entry name" value="PROKAR_LIPOPROTEIN"/>
    <property type="match status" value="1"/>
</dbReference>
<feature type="transmembrane region" description="Helical" evidence="7">
    <location>
        <begin position="489"/>
        <end position="512"/>
    </location>
</feature>
<feature type="compositionally biased region" description="Low complexity" evidence="6">
    <location>
        <begin position="29"/>
        <end position="38"/>
    </location>
</feature>
<dbReference type="Pfam" id="PF01554">
    <property type="entry name" value="MatE"/>
    <property type="match status" value="2"/>
</dbReference>
<dbReference type="NCBIfam" id="TIGR00797">
    <property type="entry name" value="matE"/>
    <property type="match status" value="1"/>
</dbReference>
<proteinExistence type="inferred from homology"/>
<dbReference type="GO" id="GO:1990961">
    <property type="term" value="P:xenobiotic detoxification by transmembrane export across the plasma membrane"/>
    <property type="evidence" value="ECO:0007669"/>
    <property type="project" value="InterPro"/>
</dbReference>
<evidence type="ECO:0000256" key="3">
    <source>
        <dbReference type="ARBA" id="ARBA00022692"/>
    </source>
</evidence>
<evidence type="ECO:0000256" key="2">
    <source>
        <dbReference type="ARBA" id="ARBA00010199"/>
    </source>
</evidence>
<feature type="transmembrane region" description="Helical" evidence="7">
    <location>
        <begin position="133"/>
        <end position="157"/>
    </location>
</feature>
<dbReference type="Proteomes" id="UP000663843">
    <property type="component" value="Unassembled WGS sequence"/>
</dbReference>
<comment type="similarity">
    <text evidence="2">Belongs to the multi antimicrobial extrusion (MATE) (TC 2.A.66.1) family.</text>
</comment>
<dbReference type="GO" id="GO:0015297">
    <property type="term" value="F:antiporter activity"/>
    <property type="evidence" value="ECO:0007669"/>
    <property type="project" value="InterPro"/>
</dbReference>
<organism evidence="8 9">
    <name type="scientific">Rhizoctonia solani</name>
    <dbReference type="NCBI Taxonomy" id="456999"/>
    <lineage>
        <taxon>Eukaryota</taxon>
        <taxon>Fungi</taxon>
        <taxon>Dikarya</taxon>
        <taxon>Basidiomycota</taxon>
        <taxon>Agaricomycotina</taxon>
        <taxon>Agaricomycetes</taxon>
        <taxon>Cantharellales</taxon>
        <taxon>Ceratobasidiaceae</taxon>
        <taxon>Rhizoctonia</taxon>
    </lineage>
</organism>
<dbReference type="InterPro" id="IPR002528">
    <property type="entry name" value="MATE_fam"/>
</dbReference>
<reference evidence="8" key="1">
    <citation type="submission" date="2021-01" db="EMBL/GenBank/DDBJ databases">
        <authorList>
            <person name="Kaushik A."/>
        </authorList>
    </citation>
    <scope>NUCLEOTIDE SEQUENCE</scope>
    <source>
        <strain evidence="8">AG2-2IIIB</strain>
    </source>
</reference>
<comment type="subcellular location">
    <subcellularLocation>
        <location evidence="1">Membrane</location>
        <topology evidence="1">Multi-pass membrane protein</topology>
    </subcellularLocation>
</comment>
<dbReference type="PANTHER" id="PTHR11206">
    <property type="entry name" value="MULTIDRUG RESISTANCE PROTEIN"/>
    <property type="match status" value="1"/>
</dbReference>
<evidence type="ECO:0000313" key="9">
    <source>
        <dbReference type="Proteomes" id="UP000663843"/>
    </source>
</evidence>
<dbReference type="GO" id="GO:0016020">
    <property type="term" value="C:membrane"/>
    <property type="evidence" value="ECO:0007669"/>
    <property type="project" value="UniProtKB-SubCell"/>
</dbReference>
<name>A0A8H2W777_9AGAM</name>
<evidence type="ECO:0000313" key="8">
    <source>
        <dbReference type="EMBL" id="CAE6337856.1"/>
    </source>
</evidence>
<evidence type="ECO:0000256" key="5">
    <source>
        <dbReference type="ARBA" id="ARBA00023136"/>
    </source>
</evidence>
<gene>
    <name evidence="8" type="ORF">RDB_LOCUS956</name>
</gene>
<feature type="transmembrane region" description="Helical" evidence="7">
    <location>
        <begin position="262"/>
        <end position="286"/>
    </location>
</feature>